<organism evidence="1 2">
    <name type="scientific">Dickeya zeae</name>
    <dbReference type="NCBI Taxonomy" id="204042"/>
    <lineage>
        <taxon>Bacteria</taxon>
        <taxon>Pseudomonadati</taxon>
        <taxon>Pseudomonadota</taxon>
        <taxon>Gammaproteobacteria</taxon>
        <taxon>Enterobacterales</taxon>
        <taxon>Pectobacteriaceae</taxon>
        <taxon>Dickeya</taxon>
    </lineage>
</organism>
<reference evidence="1 2" key="1">
    <citation type="submission" date="2018-11" db="EMBL/GenBank/DDBJ databases">
        <title>Complete genome sequence of Dickeya zeae strain CE1 infecting Canna edulis Ker-Gawl. in China.</title>
        <authorList>
            <person name="Zhang J."/>
            <person name="Lin B."/>
            <person name="Shen H."/>
            <person name="Jiang S."/>
            <person name="Pu X."/>
            <person name="Sun D."/>
        </authorList>
    </citation>
    <scope>NUCLEOTIDE SEQUENCE [LARGE SCALE GENOMIC DNA]</scope>
    <source>
        <strain evidence="1 2">CE1</strain>
    </source>
</reference>
<evidence type="ECO:0000313" key="2">
    <source>
        <dbReference type="Proteomes" id="UP000500801"/>
    </source>
</evidence>
<protein>
    <submittedName>
        <fullName evidence="1">EAL domain-containing protein</fullName>
    </submittedName>
</protein>
<accession>A0AAE6YWV1</accession>
<proteinExistence type="predicted"/>
<dbReference type="Gene3D" id="3.20.20.450">
    <property type="entry name" value="EAL domain"/>
    <property type="match status" value="1"/>
</dbReference>
<dbReference type="InterPro" id="IPR035919">
    <property type="entry name" value="EAL_sf"/>
</dbReference>
<sequence>MVIYAMNELFVIRLIPVLTKEKRIFAFELFLNQRISINPTDKGNTGHSSWITNKFQIFLIKLKYIRETSTRSSSPSRKIVIGLDRELLVFILNDKKTKENIASIKEVRFIIDASIDIINSRSDYRLIKELSAISKIWLNDFGTGKTSIISLKMMAFEHIKINREFMLRYGNMNFFHKMLDDINTWSGGAILTGIDSDELHRQFSATMFYGMQGELWNTIILTMGDHALCPPLPGLIRP</sequence>
<dbReference type="AlphaFoldDB" id="A0AAE6YWV1"/>
<dbReference type="Proteomes" id="UP000500801">
    <property type="component" value="Chromosome"/>
</dbReference>
<name>A0AAE6YWV1_9GAMM</name>
<dbReference type="SUPFAM" id="SSF141868">
    <property type="entry name" value="EAL domain-like"/>
    <property type="match status" value="1"/>
</dbReference>
<dbReference type="EMBL" id="CP033622">
    <property type="protein sequence ID" value="QIZ49588.1"/>
    <property type="molecule type" value="Genomic_DNA"/>
</dbReference>
<gene>
    <name evidence="1" type="ORF">DWG24_01725</name>
</gene>
<evidence type="ECO:0000313" key="1">
    <source>
        <dbReference type="EMBL" id="QIZ49588.1"/>
    </source>
</evidence>